<keyword evidence="3" id="KW-1185">Reference proteome</keyword>
<accession>A0A0C4DXV9</accession>
<dbReference type="AlphaFoldDB" id="A0A0C4DXV9"/>
<reference evidence="2" key="5">
    <citation type="submission" date="2015-06" db="UniProtKB">
        <authorList>
            <consortium name="EnsemblFungi"/>
        </authorList>
    </citation>
    <scope>IDENTIFICATION</scope>
    <source>
        <strain evidence="2">ATCC 64411</strain>
    </source>
</reference>
<evidence type="ECO:0000313" key="1">
    <source>
        <dbReference type="EMBL" id="KLU85846.1"/>
    </source>
</evidence>
<reference evidence="3" key="1">
    <citation type="submission" date="2010-05" db="EMBL/GenBank/DDBJ databases">
        <title>The genome sequence of Magnaporthe poae strain ATCC 64411.</title>
        <authorList>
            <person name="Ma L.-J."/>
            <person name="Dead R."/>
            <person name="Young S."/>
            <person name="Zeng Q."/>
            <person name="Koehrsen M."/>
            <person name="Alvarado L."/>
            <person name="Berlin A."/>
            <person name="Chapman S.B."/>
            <person name="Chen Z."/>
            <person name="Freedman E."/>
            <person name="Gellesch M."/>
            <person name="Goldberg J."/>
            <person name="Griggs A."/>
            <person name="Gujja S."/>
            <person name="Heilman E.R."/>
            <person name="Heiman D."/>
            <person name="Hepburn T."/>
            <person name="Howarth C."/>
            <person name="Jen D."/>
            <person name="Larson L."/>
            <person name="Mehta T."/>
            <person name="Neiman D."/>
            <person name="Pearson M."/>
            <person name="Roberts A."/>
            <person name="Saif S."/>
            <person name="Shea T."/>
            <person name="Shenoy N."/>
            <person name="Sisk P."/>
            <person name="Stolte C."/>
            <person name="Sykes S."/>
            <person name="Walk T."/>
            <person name="White J."/>
            <person name="Yandava C."/>
            <person name="Haas B."/>
            <person name="Nusbaum C."/>
            <person name="Birren B."/>
        </authorList>
    </citation>
    <scope>NUCLEOTIDE SEQUENCE [LARGE SCALE GENOMIC DNA]</scope>
    <source>
        <strain evidence="3">ATCC 64411 / 73-15</strain>
    </source>
</reference>
<evidence type="ECO:0000313" key="2">
    <source>
        <dbReference type="EnsemblFungi" id="MAPG_04866T0"/>
    </source>
</evidence>
<dbReference type="OrthoDB" id="5270544at2759"/>
<dbReference type="Proteomes" id="UP000011715">
    <property type="component" value="Unassembled WGS sequence"/>
</dbReference>
<dbReference type="EnsemblFungi" id="MAPG_04866T0">
    <property type="protein sequence ID" value="MAPG_04866T0"/>
    <property type="gene ID" value="MAPG_04866"/>
</dbReference>
<proteinExistence type="predicted"/>
<dbReference type="EMBL" id="GL876969">
    <property type="protein sequence ID" value="KLU85846.1"/>
    <property type="molecule type" value="Genomic_DNA"/>
</dbReference>
<evidence type="ECO:0000313" key="3">
    <source>
        <dbReference type="Proteomes" id="UP000011715"/>
    </source>
</evidence>
<dbReference type="VEuPathDB" id="FungiDB:MAPG_04866"/>
<dbReference type="EMBL" id="ADBL01001137">
    <property type="status" value="NOT_ANNOTATED_CDS"/>
    <property type="molecule type" value="Genomic_DNA"/>
</dbReference>
<name>A0A0C4DXV9_MAGP6</name>
<reference evidence="1" key="2">
    <citation type="submission" date="2010-05" db="EMBL/GenBank/DDBJ databases">
        <title>The Genome Sequence of Magnaporthe poae strain ATCC 64411.</title>
        <authorList>
            <consortium name="The Broad Institute Genome Sequencing Platform"/>
            <consortium name="Broad Institute Genome Sequencing Center for Infectious Disease"/>
            <person name="Ma L.-J."/>
            <person name="Dead R."/>
            <person name="Young S."/>
            <person name="Zeng Q."/>
            <person name="Koehrsen M."/>
            <person name="Alvarado L."/>
            <person name="Berlin A."/>
            <person name="Chapman S.B."/>
            <person name="Chen Z."/>
            <person name="Freedman E."/>
            <person name="Gellesch M."/>
            <person name="Goldberg J."/>
            <person name="Griggs A."/>
            <person name="Gujja S."/>
            <person name="Heilman E.R."/>
            <person name="Heiman D."/>
            <person name="Hepburn T."/>
            <person name="Howarth C."/>
            <person name="Jen D."/>
            <person name="Larson L."/>
            <person name="Mehta T."/>
            <person name="Neiman D."/>
            <person name="Pearson M."/>
            <person name="Roberts A."/>
            <person name="Saif S."/>
            <person name="Shea T."/>
            <person name="Shenoy N."/>
            <person name="Sisk P."/>
            <person name="Stolte C."/>
            <person name="Sykes S."/>
            <person name="Walk T."/>
            <person name="White J."/>
            <person name="Yandava C."/>
            <person name="Haas B."/>
            <person name="Nusbaum C."/>
            <person name="Birren B."/>
        </authorList>
    </citation>
    <scope>NUCLEOTIDE SEQUENCE</scope>
    <source>
        <strain evidence="1">ATCC 64411</strain>
    </source>
</reference>
<organism evidence="2 3">
    <name type="scientific">Magnaporthiopsis poae (strain ATCC 64411 / 73-15)</name>
    <name type="common">Kentucky bluegrass fungus</name>
    <name type="synonym">Magnaporthe poae</name>
    <dbReference type="NCBI Taxonomy" id="644358"/>
    <lineage>
        <taxon>Eukaryota</taxon>
        <taxon>Fungi</taxon>
        <taxon>Dikarya</taxon>
        <taxon>Ascomycota</taxon>
        <taxon>Pezizomycotina</taxon>
        <taxon>Sordariomycetes</taxon>
        <taxon>Sordariomycetidae</taxon>
        <taxon>Magnaporthales</taxon>
        <taxon>Magnaporthaceae</taxon>
        <taxon>Magnaporthiopsis</taxon>
    </lineage>
</organism>
<protein>
    <submittedName>
        <fullName evidence="1 2">Uncharacterized protein</fullName>
    </submittedName>
</protein>
<sequence>MANREFHNARSQADAAADEMEFIYVQSISLETELAKVVVGNEVKGENLQLSSVRDFLYRMHNDRAWLRPGRSFSLIAMVDGECAANKDGFRLMVELERCFEAKVPSHLALLVVGILPLMVSPFATFQHINVGDAPNSGEPIWQSPLKLETVVLDVGSTIMDIITRRNASSGRFRILSLWPVARTRRLVGMLNLNLSHHPPFQHVVLTGMPEATRRELDSFSRIFAQTSRARVIVSISDEQLPVCLPMEDIDVIVASCNTETGQTRLDLDSETGVLRERPRNIAIEHSLAWNYFTKSMGADFVCAVGEEAEGATDRPHIPILNKDIHWAAYFLSVSRLMGGEEQSRSWRHRPFPVQQALNRACHLGVTMEAILPAPSFGITFVSDEGLWNLENALLNTNIDPGYPMEAARLWAWAGGPHNIATKRLIIRVGAIIAAGIPRGKTTLHNLNRQTLARLPSLFRGLPRKLGNAGYLWIMLGLWEHYRDSRNGSFDDDLKETIEGKDFVLDKAWAQAVQSFVVVIERHLGLSALPPRSHWLQFDLSQAERDDIDRMLALAFAHSCLFMRVTGDEATGSMMFEEPVVNAALPLFFAPAPSFDMTPFSTDGVRYAGVATSLFYAGEPEHVVAEGITLLQVRVVAKAFRNRR</sequence>
<reference evidence="1" key="3">
    <citation type="submission" date="2011-03" db="EMBL/GenBank/DDBJ databases">
        <title>Annotation of Magnaporthe poae ATCC 64411.</title>
        <authorList>
            <person name="Ma L.-J."/>
            <person name="Dead R."/>
            <person name="Young S.K."/>
            <person name="Zeng Q."/>
            <person name="Gargeya S."/>
            <person name="Fitzgerald M."/>
            <person name="Haas B."/>
            <person name="Abouelleil A."/>
            <person name="Alvarado L."/>
            <person name="Arachchi H.M."/>
            <person name="Berlin A."/>
            <person name="Brown A."/>
            <person name="Chapman S.B."/>
            <person name="Chen Z."/>
            <person name="Dunbar C."/>
            <person name="Freedman E."/>
            <person name="Gearin G."/>
            <person name="Gellesch M."/>
            <person name="Goldberg J."/>
            <person name="Griggs A."/>
            <person name="Gujja S."/>
            <person name="Heiman D."/>
            <person name="Howarth C."/>
            <person name="Larson L."/>
            <person name="Lui A."/>
            <person name="MacDonald P.J.P."/>
            <person name="Mehta T."/>
            <person name="Montmayeur A."/>
            <person name="Murphy C."/>
            <person name="Neiman D."/>
            <person name="Pearson M."/>
            <person name="Priest M."/>
            <person name="Roberts A."/>
            <person name="Saif S."/>
            <person name="Shea T."/>
            <person name="Shenoy N."/>
            <person name="Sisk P."/>
            <person name="Stolte C."/>
            <person name="Sykes S."/>
            <person name="Yandava C."/>
            <person name="Wortman J."/>
            <person name="Nusbaum C."/>
            <person name="Birren B."/>
        </authorList>
    </citation>
    <scope>NUCLEOTIDE SEQUENCE</scope>
    <source>
        <strain evidence="1">ATCC 64411</strain>
    </source>
</reference>
<reference evidence="2" key="4">
    <citation type="journal article" date="2015" name="G3 (Bethesda)">
        <title>Genome sequences of three phytopathogenic species of the Magnaporthaceae family of fungi.</title>
        <authorList>
            <person name="Okagaki L.H."/>
            <person name="Nunes C.C."/>
            <person name="Sailsbery J."/>
            <person name="Clay B."/>
            <person name="Brown D."/>
            <person name="John T."/>
            <person name="Oh Y."/>
            <person name="Young N."/>
            <person name="Fitzgerald M."/>
            <person name="Haas B.J."/>
            <person name="Zeng Q."/>
            <person name="Young S."/>
            <person name="Adiconis X."/>
            <person name="Fan L."/>
            <person name="Levin J.Z."/>
            <person name="Mitchell T.K."/>
            <person name="Okubara P.A."/>
            <person name="Farman M.L."/>
            <person name="Kohn L.M."/>
            <person name="Birren B."/>
            <person name="Ma L.-J."/>
            <person name="Dean R.A."/>
        </authorList>
    </citation>
    <scope>NUCLEOTIDE SEQUENCE</scope>
    <source>
        <strain evidence="2">ATCC 64411 / 73-15</strain>
    </source>
</reference>
<gene>
    <name evidence="1" type="ORF">MAPG_04866</name>
</gene>